<keyword evidence="1" id="KW-0812">Transmembrane</keyword>
<keyword evidence="1" id="KW-0472">Membrane</keyword>
<feature type="signal peptide" evidence="2">
    <location>
        <begin position="1"/>
        <end position="22"/>
    </location>
</feature>
<feature type="transmembrane region" description="Helical" evidence="1">
    <location>
        <begin position="200"/>
        <end position="223"/>
    </location>
</feature>
<keyword evidence="2" id="KW-0732">Signal</keyword>
<reference evidence="3 4" key="1">
    <citation type="submission" date="2024-04" db="EMBL/GenBank/DDBJ databases">
        <authorList>
            <consortium name="Genoscope - CEA"/>
            <person name="William W."/>
        </authorList>
    </citation>
    <scope>NUCLEOTIDE SEQUENCE [LARGE SCALE GENOMIC DNA]</scope>
</reference>
<feature type="non-terminal residue" evidence="3">
    <location>
        <position position="378"/>
    </location>
</feature>
<evidence type="ECO:0000256" key="2">
    <source>
        <dbReference type="SAM" id="SignalP"/>
    </source>
</evidence>
<dbReference type="AlphaFoldDB" id="A0AAV2GZI4"/>
<gene>
    <name evidence="3" type="ORF">GSLYS_00000838001</name>
</gene>
<dbReference type="Proteomes" id="UP001497497">
    <property type="component" value="Unassembled WGS sequence"/>
</dbReference>
<sequence>MASYLIFLSPLLFFTLCSTASANSTCQFSIPNNDTLFKKLSKHFDKHSNTIVIEYTIRLNNGSGEFNLYKGSNSNSFEPWKWYRTQGAGNSHVLLTYDFYFGILKSILALGTRQYVINIDVQPLSCVESENFDLFIRDILLQDFKISGNSTYRAYPKADDVDVCTARIDETNDGRGELVFRCCSYDSEKKIFCDDKSVNIWGYALNIVVIVISVFLVCCFLWVVQREHEKEIYCYSPPDGSTFEVQIVKKKTNKTKKYILLPPETLKRKEKFKELIQAAKDKNYTVSVQRVYLTVSKHQLYSKLDDVKSLRELLKTLFMKSKHTDSTESLTSKIEAKKSKHTDSTESLTSKIEAKISECPDRVKQCVKNFVTMAILTL</sequence>
<keyword evidence="4" id="KW-1185">Reference proteome</keyword>
<keyword evidence="1" id="KW-1133">Transmembrane helix</keyword>
<organism evidence="3 4">
    <name type="scientific">Lymnaea stagnalis</name>
    <name type="common">Great pond snail</name>
    <name type="synonym">Helix stagnalis</name>
    <dbReference type="NCBI Taxonomy" id="6523"/>
    <lineage>
        <taxon>Eukaryota</taxon>
        <taxon>Metazoa</taxon>
        <taxon>Spiralia</taxon>
        <taxon>Lophotrochozoa</taxon>
        <taxon>Mollusca</taxon>
        <taxon>Gastropoda</taxon>
        <taxon>Heterobranchia</taxon>
        <taxon>Euthyneura</taxon>
        <taxon>Panpulmonata</taxon>
        <taxon>Hygrophila</taxon>
        <taxon>Lymnaeoidea</taxon>
        <taxon>Lymnaeidae</taxon>
        <taxon>Lymnaea</taxon>
    </lineage>
</organism>
<evidence type="ECO:0000313" key="3">
    <source>
        <dbReference type="EMBL" id="CAL1526661.1"/>
    </source>
</evidence>
<proteinExistence type="predicted"/>
<name>A0AAV2GZI4_LYMST</name>
<dbReference type="EMBL" id="CAXITT010000007">
    <property type="protein sequence ID" value="CAL1526661.1"/>
    <property type="molecule type" value="Genomic_DNA"/>
</dbReference>
<protein>
    <submittedName>
        <fullName evidence="3">Uncharacterized protein</fullName>
    </submittedName>
</protein>
<evidence type="ECO:0000256" key="1">
    <source>
        <dbReference type="SAM" id="Phobius"/>
    </source>
</evidence>
<comment type="caution">
    <text evidence="3">The sequence shown here is derived from an EMBL/GenBank/DDBJ whole genome shotgun (WGS) entry which is preliminary data.</text>
</comment>
<feature type="chain" id="PRO_5043830718" evidence="2">
    <location>
        <begin position="23"/>
        <end position="378"/>
    </location>
</feature>
<accession>A0AAV2GZI4</accession>
<evidence type="ECO:0000313" key="4">
    <source>
        <dbReference type="Proteomes" id="UP001497497"/>
    </source>
</evidence>